<comment type="caution">
    <text evidence="7">The sequence shown here is derived from an EMBL/GenBank/DDBJ whole genome shotgun (WGS) entry which is preliminary data.</text>
</comment>
<dbReference type="InterPro" id="IPR027417">
    <property type="entry name" value="P-loop_NTPase"/>
</dbReference>
<protein>
    <submittedName>
        <fullName evidence="7">ABC transporter ATP-binding protein</fullName>
    </submittedName>
</protein>
<proteinExistence type="inferred from homology"/>
<sequence>MPASGRFTLASTETLLAVRDLNAFYGGSHIIRNAAFSVGPGESVALLGRNGAGKTTLMKSLLDAGPRVEGEIMFDGADIAGVPTDERSRRGLMLVPEDRRIYPNISVGENIELGRHAARAGKALSLKDIFTLFPLIEPLRDRAGYQLSGGQQQLVAVARGLLGAPRLLLLDEPVEGLAPVVVQDMARHIERIRQTQDLALLIAEQNLSFARACTDRVVLIDTGRIVFDGTWEDFDADPGLKERYLAV</sequence>
<evidence type="ECO:0000313" key="7">
    <source>
        <dbReference type="EMBL" id="PHP65783.1"/>
    </source>
</evidence>
<feature type="domain" description="ABC transporter" evidence="6">
    <location>
        <begin position="16"/>
        <end position="247"/>
    </location>
</feature>
<gene>
    <name evidence="7" type="ORF">CSC94_16980</name>
</gene>
<dbReference type="AlphaFoldDB" id="A0A2G1QJS2"/>
<keyword evidence="5" id="KW-0029">Amino-acid transport</keyword>
<keyword evidence="2" id="KW-0813">Transport</keyword>
<keyword evidence="4 7" id="KW-0067">ATP-binding</keyword>
<dbReference type="PROSITE" id="PS00211">
    <property type="entry name" value="ABC_TRANSPORTER_1"/>
    <property type="match status" value="1"/>
</dbReference>
<dbReference type="InterPro" id="IPR017871">
    <property type="entry name" value="ABC_transporter-like_CS"/>
</dbReference>
<keyword evidence="3" id="KW-0547">Nucleotide-binding</keyword>
<dbReference type="OrthoDB" id="7846240at2"/>
<evidence type="ECO:0000259" key="6">
    <source>
        <dbReference type="PROSITE" id="PS50893"/>
    </source>
</evidence>
<dbReference type="PANTHER" id="PTHR43820:SF2">
    <property type="entry name" value="ABC TRANSPORTER ATP-BINDING PROTEIN"/>
    <property type="match status" value="1"/>
</dbReference>
<evidence type="ECO:0000313" key="8">
    <source>
        <dbReference type="Proteomes" id="UP000221168"/>
    </source>
</evidence>
<evidence type="ECO:0000256" key="2">
    <source>
        <dbReference type="ARBA" id="ARBA00022448"/>
    </source>
</evidence>
<reference evidence="7 8" key="1">
    <citation type="submission" date="2017-10" db="EMBL/GenBank/DDBJ databases">
        <title>Sedimentibacterium mangrovi gen. nov., sp. nov., a novel member of family Phyllobacteriacea isolated from mangrove sediment.</title>
        <authorList>
            <person name="Liao H."/>
            <person name="Tian Y."/>
        </authorList>
    </citation>
    <scope>NUCLEOTIDE SEQUENCE [LARGE SCALE GENOMIC DNA]</scope>
    <source>
        <strain evidence="7 8">X9-2-2</strain>
    </source>
</reference>
<evidence type="ECO:0000256" key="3">
    <source>
        <dbReference type="ARBA" id="ARBA00022741"/>
    </source>
</evidence>
<dbReference type="InterPro" id="IPR003439">
    <property type="entry name" value="ABC_transporter-like_ATP-bd"/>
</dbReference>
<dbReference type="Pfam" id="PF00005">
    <property type="entry name" value="ABC_tran"/>
    <property type="match status" value="1"/>
</dbReference>
<dbReference type="SUPFAM" id="SSF52540">
    <property type="entry name" value="P-loop containing nucleoside triphosphate hydrolases"/>
    <property type="match status" value="1"/>
</dbReference>
<dbReference type="InterPro" id="IPR003593">
    <property type="entry name" value="AAA+_ATPase"/>
</dbReference>
<organism evidence="7 8">
    <name type="scientific">Zhengella mangrovi</name>
    <dbReference type="NCBI Taxonomy" id="1982044"/>
    <lineage>
        <taxon>Bacteria</taxon>
        <taxon>Pseudomonadati</taxon>
        <taxon>Pseudomonadota</taxon>
        <taxon>Alphaproteobacteria</taxon>
        <taxon>Hyphomicrobiales</taxon>
        <taxon>Notoacmeibacteraceae</taxon>
        <taxon>Zhengella</taxon>
    </lineage>
</organism>
<evidence type="ECO:0000256" key="4">
    <source>
        <dbReference type="ARBA" id="ARBA00022840"/>
    </source>
</evidence>
<comment type="similarity">
    <text evidence="1">Belongs to the ABC transporter superfamily.</text>
</comment>
<dbReference type="GO" id="GO:0015658">
    <property type="term" value="F:branched-chain amino acid transmembrane transporter activity"/>
    <property type="evidence" value="ECO:0007669"/>
    <property type="project" value="TreeGrafter"/>
</dbReference>
<dbReference type="GO" id="GO:0005524">
    <property type="term" value="F:ATP binding"/>
    <property type="evidence" value="ECO:0007669"/>
    <property type="project" value="UniProtKB-KW"/>
</dbReference>
<evidence type="ECO:0000256" key="1">
    <source>
        <dbReference type="ARBA" id="ARBA00005417"/>
    </source>
</evidence>
<dbReference type="Gene3D" id="3.40.50.300">
    <property type="entry name" value="P-loop containing nucleotide triphosphate hydrolases"/>
    <property type="match status" value="1"/>
</dbReference>
<evidence type="ECO:0000256" key="5">
    <source>
        <dbReference type="ARBA" id="ARBA00022970"/>
    </source>
</evidence>
<dbReference type="InterPro" id="IPR052156">
    <property type="entry name" value="BCAA_Transport_ATP-bd_LivF"/>
</dbReference>
<dbReference type="PANTHER" id="PTHR43820">
    <property type="entry name" value="HIGH-AFFINITY BRANCHED-CHAIN AMINO ACID TRANSPORT ATP-BINDING PROTEIN LIVF"/>
    <property type="match status" value="1"/>
</dbReference>
<accession>A0A2G1QJS2</accession>
<keyword evidence="8" id="KW-1185">Reference proteome</keyword>
<dbReference type="Proteomes" id="UP000221168">
    <property type="component" value="Unassembled WGS sequence"/>
</dbReference>
<dbReference type="SMART" id="SM00382">
    <property type="entry name" value="AAA"/>
    <property type="match status" value="1"/>
</dbReference>
<dbReference type="PROSITE" id="PS50893">
    <property type="entry name" value="ABC_TRANSPORTER_2"/>
    <property type="match status" value="1"/>
</dbReference>
<dbReference type="GO" id="GO:0015807">
    <property type="term" value="P:L-amino acid transport"/>
    <property type="evidence" value="ECO:0007669"/>
    <property type="project" value="TreeGrafter"/>
</dbReference>
<dbReference type="GO" id="GO:0016887">
    <property type="term" value="F:ATP hydrolysis activity"/>
    <property type="evidence" value="ECO:0007669"/>
    <property type="project" value="InterPro"/>
</dbReference>
<name>A0A2G1QJS2_9HYPH</name>
<dbReference type="EMBL" id="PDVP01000012">
    <property type="protein sequence ID" value="PHP65783.1"/>
    <property type="molecule type" value="Genomic_DNA"/>
</dbReference>